<evidence type="ECO:0000313" key="3">
    <source>
        <dbReference type="Proteomes" id="UP000613740"/>
    </source>
</evidence>
<feature type="compositionally biased region" description="Basic and acidic residues" evidence="1">
    <location>
        <begin position="571"/>
        <end position="585"/>
    </location>
</feature>
<gene>
    <name evidence="2" type="ORF">HYH02_010097</name>
</gene>
<feature type="compositionally biased region" description="Pro residues" evidence="1">
    <location>
        <begin position="534"/>
        <end position="555"/>
    </location>
</feature>
<proteinExistence type="predicted"/>
<dbReference type="Proteomes" id="UP000613740">
    <property type="component" value="Unassembled WGS sequence"/>
</dbReference>
<evidence type="ECO:0008006" key="4">
    <source>
        <dbReference type="Google" id="ProtNLM"/>
    </source>
</evidence>
<comment type="caution">
    <text evidence="2">The sequence shown here is derived from an EMBL/GenBank/DDBJ whole genome shotgun (WGS) entry which is preliminary data.</text>
</comment>
<accession>A0A835W8F4</accession>
<evidence type="ECO:0000313" key="2">
    <source>
        <dbReference type="EMBL" id="KAG2441254.1"/>
    </source>
</evidence>
<protein>
    <recommendedName>
        <fullName evidence="4">EGF-like domain-containing protein</fullName>
    </recommendedName>
</protein>
<feature type="region of interest" description="Disordered" evidence="1">
    <location>
        <begin position="530"/>
        <end position="657"/>
    </location>
</feature>
<feature type="compositionally biased region" description="Gly residues" evidence="1">
    <location>
        <begin position="605"/>
        <end position="617"/>
    </location>
</feature>
<organism evidence="2 3">
    <name type="scientific">Chlamydomonas schloesseri</name>
    <dbReference type="NCBI Taxonomy" id="2026947"/>
    <lineage>
        <taxon>Eukaryota</taxon>
        <taxon>Viridiplantae</taxon>
        <taxon>Chlorophyta</taxon>
        <taxon>core chlorophytes</taxon>
        <taxon>Chlorophyceae</taxon>
        <taxon>CS clade</taxon>
        <taxon>Chlamydomonadales</taxon>
        <taxon>Chlamydomonadaceae</taxon>
        <taxon>Chlamydomonas</taxon>
    </lineage>
</organism>
<keyword evidence="3" id="KW-1185">Reference proteome</keyword>
<reference evidence="2" key="1">
    <citation type="journal article" date="2020" name="bioRxiv">
        <title>Comparative genomics of Chlamydomonas.</title>
        <authorList>
            <person name="Craig R.J."/>
            <person name="Hasan A.R."/>
            <person name="Ness R.W."/>
            <person name="Keightley P.D."/>
        </authorList>
    </citation>
    <scope>NUCLEOTIDE SEQUENCE</scope>
    <source>
        <strain evidence="2">CCAP 11/173</strain>
    </source>
</reference>
<name>A0A835W8F4_9CHLO</name>
<evidence type="ECO:0000256" key="1">
    <source>
        <dbReference type="SAM" id="MobiDB-lite"/>
    </source>
</evidence>
<sequence length="657" mass="70184">MVAKGVAPNVSLSSGNEVYSPSRGSGFSGTQQDGQAELYSRTYHRVFVARNTDSSRPGMPTANSWFVTVANMERQLSVFNYKIRVTCLPSAAQVPCPSPAPLQPACSGRGNCLPALPKFSFLYKTCQCQEGWGDYDCWRPVPLLANGATATAVMQPNTWAYWQLRVPLPPVGGIAAAAALPRPPALLVELNRGGAAGIGAVQEGTGLPGSGAGGGDPLLLVVPKPQSGSNQVPGFYDVSSDADLLSYFMQQALHYRLLRNPQLFLAAPFTSPENRTADFYVAVYNNNQRFVGGSQQPNQVANVTLRVRWTDLKTAAAPQNGTSSPPPPLCPGSCFGRGTCYDPQDPANAGKLPPPLLPPLPAVNGTTAKPADFQCACTADAGGTMCEGVLVRANLTRATGYSSGPNLAVAPGHWRYFVVQPDSRSFDYRYQQLSIGWVMRDRSPANASAYVNAFITINEQAFPRDSDLNGIAPFRRGWQIFYSTLAQRANPPLPLVIRGTDLTPGLSYVFGLYNSDYLRQVPYTTSLTVEPVAASPPPRPPRPPRPALAIPPQPPGQDWWWWVATPPPTEGEEHGGSSGGEERVRRPPPARARRLPPGWRYHAKGPGGGGGTAGGAGRQQMYSPPAMRVVSGSRQDAGRVAPPPAASRRRASNSGGQ</sequence>
<dbReference type="EMBL" id="JAEHOD010000036">
    <property type="protein sequence ID" value="KAG2441254.1"/>
    <property type="molecule type" value="Genomic_DNA"/>
</dbReference>
<feature type="region of interest" description="Disordered" evidence="1">
    <location>
        <begin position="13"/>
        <end position="32"/>
    </location>
</feature>
<dbReference type="OrthoDB" id="541985at2759"/>
<dbReference type="AlphaFoldDB" id="A0A835W8F4"/>